<name>A0A7X6I151_9ACTN</name>
<dbReference type="RefSeq" id="WP_167973852.1">
    <property type="nucleotide sequence ID" value="NZ_BHZG01000436.1"/>
</dbReference>
<keyword evidence="2" id="KW-0012">Acyltransferase</keyword>
<dbReference type="SUPFAM" id="SSF53901">
    <property type="entry name" value="Thiolase-like"/>
    <property type="match status" value="1"/>
</dbReference>
<dbReference type="Proteomes" id="UP000578686">
    <property type="component" value="Unassembled WGS sequence"/>
</dbReference>
<gene>
    <name evidence="4" type="ORF">HCN56_22050</name>
</gene>
<protein>
    <submittedName>
        <fullName evidence="4">3-oxoacyl-ACP synthase</fullName>
    </submittedName>
</protein>
<evidence type="ECO:0000313" key="5">
    <source>
        <dbReference type="Proteomes" id="UP000578686"/>
    </source>
</evidence>
<accession>A0A7X6I151</accession>
<reference evidence="4 5" key="1">
    <citation type="submission" date="2020-03" db="EMBL/GenBank/DDBJ databases">
        <title>Draft genome of Streptomyces sp. ventii, isolated from the Axial Seamount in the Pacific Ocean, and resequencing of the two type strains Streptomyces lonarensis strain NCL 716 and Streptomyces bohaiensis strain 11A07.</title>
        <authorList>
            <person name="Loughran R.M."/>
            <person name="Pfannmuller K.M."/>
            <person name="Wasson B.J."/>
            <person name="Deadmond M.C."/>
            <person name="Paddock B.E."/>
            <person name="Koyack M.J."/>
            <person name="Gallegos D.A."/>
            <person name="Mitchell E.A."/>
            <person name="Ushijima B."/>
            <person name="Saw J.H."/>
            <person name="Mcphail K.L."/>
            <person name="Videau P."/>
        </authorList>
    </citation>
    <scope>NUCLEOTIDE SEQUENCE [LARGE SCALE GENOMIC DNA]</scope>
    <source>
        <strain evidence="4 5">NCL716</strain>
    </source>
</reference>
<comment type="caution">
    <text evidence="4">The sequence shown here is derived from an EMBL/GenBank/DDBJ whole genome shotgun (WGS) entry which is preliminary data.</text>
</comment>
<sequence>MTTLVDVASHFPGSPLPIEQAGNEADMPHIKIFRRYFGLDTVHRAPGVETHRLHAAAAGSLSMLRGREHLVRYVVMARSIATGAASTEEPPEQLCRVLGLPNAVAFTVTQHACAAGLLAVHLVGDMLAADGDPEALALVLAGERVATEDLQIVPRSTVLGEGTAAVLVGLGGERDRMLSYVTHTRGRFADGIPPHPVEKDFFREHQVLLAQTLREAAAAAGTTMEQLRLILPHNVNTMVWRKLCEDHGFDERQLFLENVRFSGHCFGADSFLNHVTARERGLLAPGDLYLMVGVGLGATYSAAVFRH</sequence>
<dbReference type="EMBL" id="JAAVJD010000256">
    <property type="protein sequence ID" value="NJQ08190.1"/>
    <property type="molecule type" value="Genomic_DNA"/>
</dbReference>
<dbReference type="InterPro" id="IPR016039">
    <property type="entry name" value="Thiolase-like"/>
</dbReference>
<evidence type="ECO:0000256" key="1">
    <source>
        <dbReference type="ARBA" id="ARBA00022679"/>
    </source>
</evidence>
<dbReference type="GO" id="GO:0016747">
    <property type="term" value="F:acyltransferase activity, transferring groups other than amino-acyl groups"/>
    <property type="evidence" value="ECO:0007669"/>
    <property type="project" value="UniProtKB-ARBA"/>
</dbReference>
<dbReference type="PANTHER" id="PTHR34069">
    <property type="entry name" value="3-OXOACYL-[ACYL-CARRIER-PROTEIN] SYNTHASE 3"/>
    <property type="match status" value="1"/>
</dbReference>
<dbReference type="Gene3D" id="3.40.47.10">
    <property type="match status" value="2"/>
</dbReference>
<dbReference type="Pfam" id="PF08541">
    <property type="entry name" value="ACP_syn_III_C"/>
    <property type="match status" value="1"/>
</dbReference>
<organism evidence="4 5">
    <name type="scientific">Streptomyces lonarensis</name>
    <dbReference type="NCBI Taxonomy" id="700599"/>
    <lineage>
        <taxon>Bacteria</taxon>
        <taxon>Bacillati</taxon>
        <taxon>Actinomycetota</taxon>
        <taxon>Actinomycetes</taxon>
        <taxon>Kitasatosporales</taxon>
        <taxon>Streptomycetaceae</taxon>
        <taxon>Streptomyces</taxon>
    </lineage>
</organism>
<dbReference type="PANTHER" id="PTHR34069:SF2">
    <property type="entry name" value="BETA-KETOACYL-[ACYL-CARRIER-PROTEIN] SYNTHASE III"/>
    <property type="match status" value="1"/>
</dbReference>
<dbReference type="GO" id="GO:0044550">
    <property type="term" value="P:secondary metabolite biosynthetic process"/>
    <property type="evidence" value="ECO:0007669"/>
    <property type="project" value="TreeGrafter"/>
</dbReference>
<feature type="domain" description="Beta-ketoacyl-[acyl-carrier-protein] synthase III C-terminal" evidence="3">
    <location>
        <begin position="218"/>
        <end position="306"/>
    </location>
</feature>
<dbReference type="InterPro" id="IPR013747">
    <property type="entry name" value="ACP_syn_III_C"/>
</dbReference>
<proteinExistence type="predicted"/>
<dbReference type="AlphaFoldDB" id="A0A7X6I151"/>
<keyword evidence="1" id="KW-0808">Transferase</keyword>
<evidence type="ECO:0000259" key="3">
    <source>
        <dbReference type="Pfam" id="PF08541"/>
    </source>
</evidence>
<evidence type="ECO:0000313" key="4">
    <source>
        <dbReference type="EMBL" id="NJQ08190.1"/>
    </source>
</evidence>
<keyword evidence="5" id="KW-1185">Reference proteome</keyword>
<evidence type="ECO:0000256" key="2">
    <source>
        <dbReference type="ARBA" id="ARBA00023315"/>
    </source>
</evidence>